<dbReference type="PANTHER" id="PTHR38011:SF11">
    <property type="entry name" value="2,5-DIAMINO-6-RIBOSYLAMINO-4(3H)-PYRIMIDINONE 5'-PHOSPHATE REDUCTASE"/>
    <property type="match status" value="1"/>
</dbReference>
<dbReference type="InterPro" id="IPR024072">
    <property type="entry name" value="DHFR-like_dom_sf"/>
</dbReference>
<feature type="domain" description="Bacterial bifunctional deaminase-reductase C-terminal" evidence="1">
    <location>
        <begin position="4"/>
        <end position="178"/>
    </location>
</feature>
<reference evidence="2" key="1">
    <citation type="journal article" date="2021" name="PeerJ">
        <title>Extensive microbial diversity within the chicken gut microbiome revealed by metagenomics and culture.</title>
        <authorList>
            <person name="Gilroy R."/>
            <person name="Ravi A."/>
            <person name="Getino M."/>
            <person name="Pursley I."/>
            <person name="Horton D.L."/>
            <person name="Alikhan N.F."/>
            <person name="Baker D."/>
            <person name="Gharbi K."/>
            <person name="Hall N."/>
            <person name="Watson M."/>
            <person name="Adriaenssens E.M."/>
            <person name="Foster-Nyarko E."/>
            <person name="Jarju S."/>
            <person name="Secka A."/>
            <person name="Antonio M."/>
            <person name="Oren A."/>
            <person name="Chaudhuri R.R."/>
            <person name="La Ragione R."/>
            <person name="Hildebrand F."/>
            <person name="Pallen M.J."/>
        </authorList>
    </citation>
    <scope>NUCLEOTIDE SEQUENCE</scope>
    <source>
        <strain evidence="2">ChiGjej1B1-98</strain>
    </source>
</reference>
<dbReference type="InterPro" id="IPR002734">
    <property type="entry name" value="RibDG_C"/>
</dbReference>
<dbReference type="Pfam" id="PF01872">
    <property type="entry name" value="RibD_C"/>
    <property type="match status" value="1"/>
</dbReference>
<comment type="caution">
    <text evidence="2">The sequence shown here is derived from an EMBL/GenBank/DDBJ whole genome shotgun (WGS) entry which is preliminary data.</text>
</comment>
<dbReference type="PANTHER" id="PTHR38011">
    <property type="entry name" value="DIHYDROFOLATE REDUCTASE FAMILY PROTEIN (AFU_ORTHOLOGUE AFUA_8G06820)"/>
    <property type="match status" value="1"/>
</dbReference>
<gene>
    <name evidence="2" type="ORF">H9830_08850</name>
</gene>
<dbReference type="SUPFAM" id="SSF53597">
    <property type="entry name" value="Dihydrofolate reductase-like"/>
    <property type="match status" value="1"/>
</dbReference>
<dbReference type="InterPro" id="IPR050765">
    <property type="entry name" value="Riboflavin_Biosynth_HTPR"/>
</dbReference>
<evidence type="ECO:0000313" key="2">
    <source>
        <dbReference type="EMBL" id="HIY66367.1"/>
    </source>
</evidence>
<evidence type="ECO:0000259" key="1">
    <source>
        <dbReference type="Pfam" id="PF01872"/>
    </source>
</evidence>
<reference evidence="2" key="2">
    <citation type="submission" date="2021-04" db="EMBL/GenBank/DDBJ databases">
        <authorList>
            <person name="Gilroy R."/>
        </authorList>
    </citation>
    <scope>NUCLEOTIDE SEQUENCE</scope>
    <source>
        <strain evidence="2">ChiGjej1B1-98</strain>
    </source>
</reference>
<dbReference type="AlphaFoldDB" id="A0A9D1YV85"/>
<organism evidence="2 3">
    <name type="scientific">Candidatus Agrococcus pullicola</name>
    <dbReference type="NCBI Taxonomy" id="2838429"/>
    <lineage>
        <taxon>Bacteria</taxon>
        <taxon>Bacillati</taxon>
        <taxon>Actinomycetota</taxon>
        <taxon>Actinomycetes</taxon>
        <taxon>Micrococcales</taxon>
        <taxon>Microbacteriaceae</taxon>
        <taxon>Agrococcus</taxon>
    </lineage>
</organism>
<protein>
    <submittedName>
        <fullName evidence="2">Dihydrofolate reductase family protein</fullName>
    </submittedName>
</protein>
<dbReference type="GO" id="GO:0009231">
    <property type="term" value="P:riboflavin biosynthetic process"/>
    <property type="evidence" value="ECO:0007669"/>
    <property type="project" value="InterPro"/>
</dbReference>
<dbReference type="Gene3D" id="3.40.430.10">
    <property type="entry name" value="Dihydrofolate Reductase, subunit A"/>
    <property type="match status" value="1"/>
</dbReference>
<dbReference type="GO" id="GO:0008703">
    <property type="term" value="F:5-amino-6-(5-phosphoribosylamino)uracil reductase activity"/>
    <property type="evidence" value="ECO:0007669"/>
    <property type="project" value="InterPro"/>
</dbReference>
<proteinExistence type="predicted"/>
<dbReference type="EMBL" id="DXDC01000268">
    <property type="protein sequence ID" value="HIY66367.1"/>
    <property type="molecule type" value="Genomic_DNA"/>
</dbReference>
<accession>A0A9D1YV85</accession>
<sequence>MGTLVYSMQVSLDGYVADATGEFASWARPDEQVLAAINDEHSKVSTYLLGRRMYQMMAAWETNPEVIEQSPQSTEFARIWQRADKVVFSRTLEAVDTSRTQLRTRFDPEEVAQLKADARGNVTIDGPTVAAHAIRHGLVDRIDVLLCPVVVGGGLRFLPDHRLDLDLQHEQRFDNGMVQLRYDVLASHEVGA</sequence>
<dbReference type="Proteomes" id="UP000824005">
    <property type="component" value="Unassembled WGS sequence"/>
</dbReference>
<name>A0A9D1YV85_9MICO</name>
<evidence type="ECO:0000313" key="3">
    <source>
        <dbReference type="Proteomes" id="UP000824005"/>
    </source>
</evidence>